<evidence type="ECO:0000256" key="2">
    <source>
        <dbReference type="ARBA" id="ARBA00004667"/>
    </source>
</evidence>
<reference evidence="10" key="1">
    <citation type="journal article" date="2021" name="ISME J.">
        <title>Genomic evolution of the class Acidithiobacillia: deep-branching Proteobacteria living in extreme acidic conditions.</title>
        <authorList>
            <person name="Moya-Beltran A."/>
            <person name="Beard S."/>
            <person name="Rojas-Villalobos C."/>
            <person name="Issotta F."/>
            <person name="Gallardo Y."/>
            <person name="Ulloa R."/>
            <person name="Giaveno A."/>
            <person name="Degli Esposti M."/>
            <person name="Johnson D.B."/>
            <person name="Quatrini R."/>
        </authorList>
    </citation>
    <scope>NUCLEOTIDE SEQUENCE</scope>
    <source>
        <strain evidence="10">VAN18-1</strain>
    </source>
</reference>
<dbReference type="PANTHER" id="PTHR11476">
    <property type="entry name" value="HISTIDYL-TRNA SYNTHETASE"/>
    <property type="match status" value="1"/>
</dbReference>
<evidence type="ECO:0000313" key="11">
    <source>
        <dbReference type="Proteomes" id="UP001197378"/>
    </source>
</evidence>
<keyword evidence="7" id="KW-0368">Histidine biosynthesis</keyword>
<dbReference type="CDD" id="cd00773">
    <property type="entry name" value="HisRS-like_core"/>
    <property type="match status" value="1"/>
</dbReference>
<evidence type="ECO:0000256" key="6">
    <source>
        <dbReference type="ARBA" id="ARBA00025246"/>
    </source>
</evidence>
<dbReference type="GO" id="GO:0016757">
    <property type="term" value="F:glycosyltransferase activity"/>
    <property type="evidence" value="ECO:0007669"/>
    <property type="project" value="UniProtKB-KW"/>
</dbReference>
<dbReference type="SUPFAM" id="SSF55681">
    <property type="entry name" value="Class II aaRS and biotin synthetases"/>
    <property type="match status" value="1"/>
</dbReference>
<dbReference type="AlphaFoldDB" id="A0AAE2YR83"/>
<comment type="subunit">
    <text evidence="7">Heteromultimer composed of HisG and HisZ subunits.</text>
</comment>
<dbReference type="InterPro" id="IPR045864">
    <property type="entry name" value="aa-tRNA-synth_II/BPL/LPL"/>
</dbReference>
<dbReference type="PANTHER" id="PTHR11476:SF7">
    <property type="entry name" value="HISTIDINE--TRNA LIGASE"/>
    <property type="match status" value="1"/>
</dbReference>
<comment type="function">
    <text evidence="6 7">Required for the first step of histidine biosynthesis. May allow the feedback regulation of ATP phosphoribosyltransferase activity by histidine.</text>
</comment>
<dbReference type="NCBIfam" id="NF008935">
    <property type="entry name" value="PRK12292.1-1"/>
    <property type="match status" value="1"/>
</dbReference>
<evidence type="ECO:0000256" key="8">
    <source>
        <dbReference type="PIRSR" id="PIRSR001549-1"/>
    </source>
</evidence>
<feature type="binding site" evidence="8">
    <location>
        <begin position="76"/>
        <end position="78"/>
    </location>
    <ligand>
        <name>L-histidine</name>
        <dbReference type="ChEBI" id="CHEBI:57595"/>
    </ligand>
</feature>
<dbReference type="EMBL" id="JAAXYO010000152">
    <property type="protein sequence ID" value="MBU2788548.1"/>
    <property type="molecule type" value="Genomic_DNA"/>
</dbReference>
<evidence type="ECO:0000259" key="9">
    <source>
        <dbReference type="Pfam" id="PF13393"/>
    </source>
</evidence>
<proteinExistence type="inferred from homology"/>
<evidence type="ECO:0000313" key="10">
    <source>
        <dbReference type="EMBL" id="MBU2788548.1"/>
    </source>
</evidence>
<dbReference type="InterPro" id="IPR041715">
    <property type="entry name" value="HisRS-like_core"/>
</dbReference>
<dbReference type="Proteomes" id="UP001197378">
    <property type="component" value="Unassembled WGS sequence"/>
</dbReference>
<keyword evidence="10" id="KW-0328">Glycosyltransferase</keyword>
<comment type="similarity">
    <text evidence="3 7">Belongs to the class-II aminoacyl-tRNA synthetase family. HisZ subfamily.</text>
</comment>
<gene>
    <name evidence="7" type="primary">hisZ</name>
    <name evidence="10" type="ORF">HFQ13_10115</name>
</gene>
<protein>
    <recommendedName>
        <fullName evidence="4 7">ATP phosphoribosyltransferase regulatory subunit</fullName>
    </recommendedName>
</protein>
<keyword evidence="7" id="KW-0028">Amino-acid biosynthesis</keyword>
<feature type="binding site" evidence="8">
    <location>
        <position position="105"/>
    </location>
    <ligand>
        <name>L-histidine</name>
        <dbReference type="ChEBI" id="CHEBI:57595"/>
    </ligand>
</feature>
<evidence type="ECO:0000256" key="3">
    <source>
        <dbReference type="ARBA" id="ARBA00005539"/>
    </source>
</evidence>
<comment type="caution">
    <text evidence="10">The sequence shown here is derived from an EMBL/GenBank/DDBJ whole genome shotgun (WGS) entry which is preliminary data.</text>
</comment>
<feature type="domain" description="Class II Histidinyl-tRNA synthetase (HisRS)-like catalytic core" evidence="9">
    <location>
        <begin position="5"/>
        <end position="316"/>
    </location>
</feature>
<dbReference type="InterPro" id="IPR004516">
    <property type="entry name" value="HisRS/HisZ"/>
</dbReference>
<dbReference type="Gene3D" id="3.30.930.10">
    <property type="entry name" value="Bira Bifunctional Protein, Domain 2"/>
    <property type="match status" value="1"/>
</dbReference>
<sequence>MLPAGFEDMGPQQAAALEGKRRELLDLFASWGYRQVIPPMLEHLEGLLTGSAIDLDLETWKVLDQASGRVLGFRSDMTPQMARIDVQMARGDEARRLSYAGTVLRARPDALGGSRAPFQVGAEMFGVASADADLEILSLMVESVQRCCPGTELVLDLGHVAISQCLAEACGLGQQDREELLRFLERKAWPDLRQLLQANAVPAQQAEAFRALSELHGDHEILDRARQRFASYPVILRALEELDFVWQVLAQRYPQLSIRADLAEMQGHRYHTGMLFALFSPQQGAAIARGGRYDGVGKAFGRYRPATGFSLDLRPLLRDLTEERNSPRVLAPGGSDPSLWQAIQDLRAQGYTVVQDLAGGAPAQPLPAGFDACLVVEGGRWTLAGREPEFPFSAS</sequence>
<dbReference type="PIRSF" id="PIRSF001549">
    <property type="entry name" value="His-tRNA_synth"/>
    <property type="match status" value="1"/>
</dbReference>
<feature type="binding site" evidence="8">
    <location>
        <position position="123"/>
    </location>
    <ligand>
        <name>L-histidine</name>
        <dbReference type="ChEBI" id="CHEBI:57595"/>
    </ligand>
</feature>
<comment type="miscellaneous">
    <text evidence="7">This function is generally fulfilled by the C-terminal part of HisG, which is missing in some bacteria such as this one.</text>
</comment>
<name>A0AAE2YR83_9PROT</name>
<comment type="pathway">
    <text evidence="2 7">Amino-acid biosynthesis; L-histidine biosynthesis; L-histidine from 5-phospho-alpha-D-ribose 1-diphosphate: step 1/9.</text>
</comment>
<comment type="subcellular location">
    <subcellularLocation>
        <location evidence="1 7">Cytoplasm</location>
    </subcellularLocation>
</comment>
<organism evidence="10 11">
    <name type="scientific">Igneacidithiobacillus copahuensis</name>
    <dbReference type="NCBI Taxonomy" id="2724909"/>
    <lineage>
        <taxon>Bacteria</taxon>
        <taxon>Pseudomonadati</taxon>
        <taxon>Pseudomonadota</taxon>
        <taxon>Acidithiobacillia</taxon>
        <taxon>Acidithiobacillales</taxon>
        <taxon>Acidithiobacillaceae</taxon>
        <taxon>Igneacidithiobacillus</taxon>
    </lineage>
</organism>
<dbReference type="GO" id="GO:0000105">
    <property type="term" value="P:L-histidine biosynthetic process"/>
    <property type="evidence" value="ECO:0007669"/>
    <property type="project" value="UniProtKB-UniRule"/>
</dbReference>
<evidence type="ECO:0000256" key="5">
    <source>
        <dbReference type="ARBA" id="ARBA00022490"/>
    </source>
</evidence>
<dbReference type="NCBIfam" id="NF009086">
    <property type="entry name" value="PRK12421.1"/>
    <property type="match status" value="1"/>
</dbReference>
<dbReference type="InterPro" id="IPR004517">
    <property type="entry name" value="HisZ"/>
</dbReference>
<dbReference type="GO" id="GO:0005737">
    <property type="term" value="C:cytoplasm"/>
    <property type="evidence" value="ECO:0007669"/>
    <property type="project" value="UniProtKB-SubCell"/>
</dbReference>
<keyword evidence="11" id="KW-1185">Reference proteome</keyword>
<keyword evidence="5 7" id="KW-0963">Cytoplasm</keyword>
<accession>A0AAE2YR83</accession>
<dbReference type="HAMAP" id="MF_00125">
    <property type="entry name" value="HisZ"/>
    <property type="match status" value="1"/>
</dbReference>
<keyword evidence="10" id="KW-0808">Transferase</keyword>
<feature type="binding site" evidence="8">
    <location>
        <position position="119"/>
    </location>
    <ligand>
        <name>L-histidine</name>
        <dbReference type="ChEBI" id="CHEBI:57595"/>
    </ligand>
</feature>
<evidence type="ECO:0000256" key="7">
    <source>
        <dbReference type="HAMAP-Rule" id="MF_00125"/>
    </source>
</evidence>
<evidence type="ECO:0000256" key="4">
    <source>
        <dbReference type="ARBA" id="ARBA00020397"/>
    </source>
</evidence>
<evidence type="ECO:0000256" key="1">
    <source>
        <dbReference type="ARBA" id="ARBA00004496"/>
    </source>
</evidence>
<dbReference type="Pfam" id="PF13393">
    <property type="entry name" value="tRNA-synt_His"/>
    <property type="match status" value="1"/>
</dbReference>